<dbReference type="PANTHER" id="PTHR10416">
    <property type="entry name" value="DNA POLYMERASE DELTA SUBUNIT 2"/>
    <property type="match status" value="1"/>
</dbReference>
<gene>
    <name evidence="4" type="ORF">METZ01_LOCUS106437</name>
</gene>
<dbReference type="InterPro" id="IPR024826">
    <property type="entry name" value="DNA_pol_delta/II_ssu"/>
</dbReference>
<dbReference type="PANTHER" id="PTHR10416:SF0">
    <property type="entry name" value="DNA POLYMERASE DELTA SUBUNIT 2"/>
    <property type="match status" value="1"/>
</dbReference>
<protein>
    <recommendedName>
        <fullName evidence="3">Calcineurin-like phosphoesterase domain-containing protein</fullName>
    </recommendedName>
</protein>
<dbReference type="InterPro" id="IPR004843">
    <property type="entry name" value="Calcineurin-like_PHP"/>
</dbReference>
<dbReference type="GO" id="GO:0006271">
    <property type="term" value="P:DNA strand elongation involved in DNA replication"/>
    <property type="evidence" value="ECO:0007669"/>
    <property type="project" value="TreeGrafter"/>
</dbReference>
<dbReference type="AlphaFoldDB" id="A0A381WNW8"/>
<proteinExistence type="inferred from homology"/>
<reference evidence="4" key="1">
    <citation type="submission" date="2018-05" db="EMBL/GenBank/DDBJ databases">
        <authorList>
            <person name="Lanie J.A."/>
            <person name="Ng W.-L."/>
            <person name="Kazmierczak K.M."/>
            <person name="Andrzejewski T.M."/>
            <person name="Davidsen T.M."/>
            <person name="Wayne K.J."/>
            <person name="Tettelin H."/>
            <person name="Glass J.I."/>
            <person name="Rusch D."/>
            <person name="Podicherti R."/>
            <person name="Tsui H.-C.T."/>
            <person name="Winkler M.E."/>
        </authorList>
    </citation>
    <scope>NUCLEOTIDE SEQUENCE</scope>
</reference>
<name>A0A381WNW8_9ZZZZ</name>
<evidence type="ECO:0000256" key="1">
    <source>
        <dbReference type="ARBA" id="ARBA00006035"/>
    </source>
</evidence>
<sequence length="286" mass="32091">MGDDKRLARTVDAGMGYGPRRVDGDLANLEDSWKAKAWDYPDKITVGARVGETRQKGKFDDLVGLFHDRFQKLSKIIKNQTGQHPTGTIKEIKNRWTDYTRSPACILGIVMEVRRTKTGGRLLELEDVSDTMKVFIRADDPAAASILQDDVIAVQGTFSKENGEMFWVNSVHYPDVLPSMNKGGSSFDPISIAFVSDLHYGSKYFKQKEWDKMIEYLNSPTETAQNIKYLVLAGDCVDGIGIYPGHEKNLAIHDVYKQYSDFAAMLDKLPDHITPIMSPGNHDAVR</sequence>
<dbReference type="Gene3D" id="3.60.21.50">
    <property type="match status" value="1"/>
</dbReference>
<dbReference type="GO" id="GO:0042575">
    <property type="term" value="C:DNA polymerase complex"/>
    <property type="evidence" value="ECO:0007669"/>
    <property type="project" value="TreeGrafter"/>
</dbReference>
<feature type="non-terminal residue" evidence="4">
    <location>
        <position position="286"/>
    </location>
</feature>
<feature type="domain" description="Calcineurin-like phosphoesterase" evidence="3">
    <location>
        <begin position="191"/>
        <end position="283"/>
    </location>
</feature>
<comment type="similarity">
    <text evidence="1">Belongs to the DNA polymerase delta/II small subunit family.</text>
</comment>
<dbReference type="Pfam" id="PF00149">
    <property type="entry name" value="Metallophos"/>
    <property type="match status" value="1"/>
</dbReference>
<evidence type="ECO:0000256" key="2">
    <source>
        <dbReference type="ARBA" id="ARBA00022705"/>
    </source>
</evidence>
<evidence type="ECO:0000259" key="3">
    <source>
        <dbReference type="Pfam" id="PF00149"/>
    </source>
</evidence>
<dbReference type="EMBL" id="UINC01012248">
    <property type="protein sequence ID" value="SVA53583.1"/>
    <property type="molecule type" value="Genomic_DNA"/>
</dbReference>
<organism evidence="4">
    <name type="scientific">marine metagenome</name>
    <dbReference type="NCBI Taxonomy" id="408172"/>
    <lineage>
        <taxon>unclassified sequences</taxon>
        <taxon>metagenomes</taxon>
        <taxon>ecological metagenomes</taxon>
    </lineage>
</organism>
<dbReference type="InterPro" id="IPR029052">
    <property type="entry name" value="Metallo-depent_PP-like"/>
</dbReference>
<evidence type="ECO:0000313" key="4">
    <source>
        <dbReference type="EMBL" id="SVA53583.1"/>
    </source>
</evidence>
<dbReference type="SUPFAM" id="SSF56300">
    <property type="entry name" value="Metallo-dependent phosphatases"/>
    <property type="match status" value="1"/>
</dbReference>
<dbReference type="GO" id="GO:0016787">
    <property type="term" value="F:hydrolase activity"/>
    <property type="evidence" value="ECO:0007669"/>
    <property type="project" value="InterPro"/>
</dbReference>
<accession>A0A381WNW8</accession>
<keyword evidence="2" id="KW-0235">DNA replication</keyword>